<name>A0A8X8BX76_POLSE</name>
<dbReference type="InterPro" id="IPR050182">
    <property type="entry name" value="Cytochrome_P450_fam2"/>
</dbReference>
<dbReference type="Gene3D" id="1.10.630.10">
    <property type="entry name" value="Cytochrome P450"/>
    <property type="match status" value="1"/>
</dbReference>
<evidence type="ECO:0000313" key="5">
    <source>
        <dbReference type="EMBL" id="KAG2469216.1"/>
    </source>
</evidence>
<evidence type="ECO:0000256" key="4">
    <source>
        <dbReference type="ARBA" id="ARBA00023004"/>
    </source>
</evidence>
<dbReference type="SUPFAM" id="SSF48264">
    <property type="entry name" value="Cytochrome P450"/>
    <property type="match status" value="1"/>
</dbReference>
<organism evidence="5 6">
    <name type="scientific">Polypterus senegalus</name>
    <name type="common">Senegal bichir</name>
    <dbReference type="NCBI Taxonomy" id="55291"/>
    <lineage>
        <taxon>Eukaryota</taxon>
        <taxon>Metazoa</taxon>
        <taxon>Chordata</taxon>
        <taxon>Craniata</taxon>
        <taxon>Vertebrata</taxon>
        <taxon>Euteleostomi</taxon>
        <taxon>Actinopterygii</taxon>
        <taxon>Polypteriformes</taxon>
        <taxon>Polypteridae</taxon>
        <taxon>Polypterus</taxon>
    </lineage>
</organism>
<dbReference type="GO" id="GO:0005737">
    <property type="term" value="C:cytoplasm"/>
    <property type="evidence" value="ECO:0007669"/>
    <property type="project" value="TreeGrafter"/>
</dbReference>
<reference evidence="5 6" key="1">
    <citation type="journal article" date="2021" name="Cell">
        <title>Tracing the genetic footprints of vertebrate landing in non-teleost ray-finned fishes.</title>
        <authorList>
            <person name="Bi X."/>
            <person name="Wang K."/>
            <person name="Yang L."/>
            <person name="Pan H."/>
            <person name="Jiang H."/>
            <person name="Wei Q."/>
            <person name="Fang M."/>
            <person name="Yu H."/>
            <person name="Zhu C."/>
            <person name="Cai Y."/>
            <person name="He Y."/>
            <person name="Gan X."/>
            <person name="Zeng H."/>
            <person name="Yu D."/>
            <person name="Zhu Y."/>
            <person name="Jiang H."/>
            <person name="Qiu Q."/>
            <person name="Yang H."/>
            <person name="Zhang Y.E."/>
            <person name="Wang W."/>
            <person name="Zhu M."/>
            <person name="He S."/>
            <person name="Zhang G."/>
        </authorList>
    </citation>
    <scope>NUCLEOTIDE SEQUENCE [LARGE SCALE GENOMIC DNA]</scope>
    <source>
        <strain evidence="5">Bchr_013</strain>
    </source>
</reference>
<evidence type="ECO:0000256" key="3">
    <source>
        <dbReference type="ARBA" id="ARBA00022723"/>
    </source>
</evidence>
<dbReference type="PANTHER" id="PTHR24300">
    <property type="entry name" value="CYTOCHROME P450 508A4-RELATED"/>
    <property type="match status" value="1"/>
</dbReference>
<feature type="non-terminal residue" evidence="5">
    <location>
        <position position="169"/>
    </location>
</feature>
<dbReference type="GO" id="GO:0016712">
    <property type="term" value="F:oxidoreductase activity, acting on paired donors, with incorporation or reduction of molecular oxygen, reduced flavin or flavoprotein as one donor, and incorporation of one atom of oxygen"/>
    <property type="evidence" value="ECO:0007669"/>
    <property type="project" value="TreeGrafter"/>
</dbReference>
<evidence type="ECO:0000313" key="6">
    <source>
        <dbReference type="Proteomes" id="UP000886611"/>
    </source>
</evidence>
<dbReference type="GO" id="GO:0006805">
    <property type="term" value="P:xenobiotic metabolic process"/>
    <property type="evidence" value="ECO:0007669"/>
    <property type="project" value="TreeGrafter"/>
</dbReference>
<proteinExistence type="inferred from homology"/>
<accession>A0A8X8BX76</accession>
<keyword evidence="3" id="KW-0479">Metal-binding</keyword>
<dbReference type="EMBL" id="JAATIS010000220">
    <property type="protein sequence ID" value="KAG2469216.1"/>
    <property type="molecule type" value="Genomic_DNA"/>
</dbReference>
<gene>
    <name evidence="5" type="primary">Cyp2b10</name>
    <name evidence="5" type="ORF">GTO96_0004069</name>
</gene>
<dbReference type="GO" id="GO:0020037">
    <property type="term" value="F:heme binding"/>
    <property type="evidence" value="ECO:0007669"/>
    <property type="project" value="InterPro"/>
</dbReference>
<dbReference type="InterPro" id="IPR002401">
    <property type="entry name" value="Cyt_P450_E_grp-I"/>
</dbReference>
<dbReference type="Pfam" id="PF00067">
    <property type="entry name" value="p450"/>
    <property type="match status" value="1"/>
</dbReference>
<dbReference type="AlphaFoldDB" id="A0A8X8BX76"/>
<dbReference type="PANTHER" id="PTHR24300:SF153">
    <property type="entry name" value="CYTOCHROME P450 2G1-LIKE-RELATED"/>
    <property type="match status" value="1"/>
</dbReference>
<keyword evidence="6" id="KW-1185">Reference proteome</keyword>
<comment type="caution">
    <text evidence="5">The sequence shown here is derived from an EMBL/GenBank/DDBJ whole genome shotgun (WGS) entry which is preliminary data.</text>
</comment>
<protein>
    <submittedName>
        <fullName evidence="5">CP2BA protein</fullName>
    </submittedName>
</protein>
<evidence type="ECO:0000256" key="1">
    <source>
        <dbReference type="ARBA" id="ARBA00001971"/>
    </source>
</evidence>
<keyword evidence="4" id="KW-0408">Iron</keyword>
<sequence>MGHIVHLIKDLIPYLLEKIQHEIDTVIGRERYPAYEDRKKMHYTEAVIHEVQRFIDLVPVNLMHATTKDTIFRGYTIPSGTAVIPLLHSCLFDNKHWQTPYSFNPNHFLDENGCFRMNPAFLPFSADQIWETYNMSNVMVLQWSAWLLQSSNSLALNGVPSTAWRIFAL</sequence>
<comment type="cofactor">
    <cofactor evidence="1">
        <name>heme</name>
        <dbReference type="ChEBI" id="CHEBI:30413"/>
    </cofactor>
</comment>
<feature type="non-terminal residue" evidence="5">
    <location>
        <position position="1"/>
    </location>
</feature>
<dbReference type="GO" id="GO:0006082">
    <property type="term" value="P:organic acid metabolic process"/>
    <property type="evidence" value="ECO:0007669"/>
    <property type="project" value="TreeGrafter"/>
</dbReference>
<comment type="similarity">
    <text evidence="2">Belongs to the cytochrome P450 family.</text>
</comment>
<dbReference type="PRINTS" id="PR00463">
    <property type="entry name" value="EP450I"/>
</dbReference>
<dbReference type="InterPro" id="IPR036396">
    <property type="entry name" value="Cyt_P450_sf"/>
</dbReference>
<dbReference type="Proteomes" id="UP000886611">
    <property type="component" value="Unassembled WGS sequence"/>
</dbReference>
<dbReference type="InterPro" id="IPR001128">
    <property type="entry name" value="Cyt_P450"/>
</dbReference>
<dbReference type="GO" id="GO:0005506">
    <property type="term" value="F:iron ion binding"/>
    <property type="evidence" value="ECO:0007669"/>
    <property type="project" value="InterPro"/>
</dbReference>
<evidence type="ECO:0000256" key="2">
    <source>
        <dbReference type="ARBA" id="ARBA00010617"/>
    </source>
</evidence>